<reference evidence="3" key="1">
    <citation type="submission" date="2010-08" db="EMBL/GenBank/DDBJ databases">
        <authorList>
            <consortium name="Caenorhabditis japonica Sequencing Consortium"/>
            <person name="Wilson R.K."/>
        </authorList>
    </citation>
    <scope>NUCLEOTIDE SEQUENCE [LARGE SCALE GENOMIC DNA]</scope>
    <source>
        <strain evidence="3">DF5081</strain>
    </source>
</reference>
<keyword evidence="1" id="KW-1133">Transmembrane helix</keyword>
<evidence type="ECO:0000313" key="2">
    <source>
        <dbReference type="EnsemblMetazoa" id="CJA04843a.1"/>
    </source>
</evidence>
<dbReference type="Proteomes" id="UP000005237">
    <property type="component" value="Unassembled WGS sequence"/>
</dbReference>
<reference evidence="2" key="2">
    <citation type="submission" date="2022-06" db="UniProtKB">
        <authorList>
            <consortium name="EnsemblMetazoa"/>
        </authorList>
    </citation>
    <scope>IDENTIFICATION</scope>
    <source>
        <strain evidence="2">DF5081</strain>
    </source>
</reference>
<keyword evidence="1" id="KW-0472">Membrane</keyword>
<evidence type="ECO:0000256" key="1">
    <source>
        <dbReference type="SAM" id="Phobius"/>
    </source>
</evidence>
<keyword evidence="3" id="KW-1185">Reference proteome</keyword>
<proteinExistence type="predicted"/>
<evidence type="ECO:0000313" key="3">
    <source>
        <dbReference type="Proteomes" id="UP000005237"/>
    </source>
</evidence>
<dbReference type="AlphaFoldDB" id="A0A8R1DKU1"/>
<feature type="transmembrane region" description="Helical" evidence="1">
    <location>
        <begin position="45"/>
        <end position="65"/>
    </location>
</feature>
<keyword evidence="1" id="KW-0812">Transmembrane</keyword>
<feature type="transmembrane region" description="Helical" evidence="1">
    <location>
        <begin position="121"/>
        <end position="139"/>
    </location>
</feature>
<accession>A0A8R1DKU1</accession>
<protein>
    <submittedName>
        <fullName evidence="2">Uncharacterized protein</fullName>
    </submittedName>
</protein>
<sequence>MPRGWGASRERKMIIVHCLVGNDSAHHSSLFALFINPEQHHQMKLAHFLVLTISFIVYVTPKLLITTESFVQSANPQKLWIVSKILTENSNTYSYHYVIRPDESNRSMSVPLILAKYKTEMFLLIVFVIPVAMVCFFQWSRIKSLIVIKSTKNGDNKMQGSKCRVSQFLLDPFNLKNIYQKNRRNEQKVVEEEFNDGESVIVEEDLNLIV</sequence>
<dbReference type="EnsemblMetazoa" id="CJA04843a.1">
    <property type="protein sequence ID" value="CJA04843a.1"/>
    <property type="gene ID" value="WBGene00124047"/>
</dbReference>
<organism evidence="2 3">
    <name type="scientific">Caenorhabditis japonica</name>
    <dbReference type="NCBI Taxonomy" id="281687"/>
    <lineage>
        <taxon>Eukaryota</taxon>
        <taxon>Metazoa</taxon>
        <taxon>Ecdysozoa</taxon>
        <taxon>Nematoda</taxon>
        <taxon>Chromadorea</taxon>
        <taxon>Rhabditida</taxon>
        <taxon>Rhabditina</taxon>
        <taxon>Rhabditomorpha</taxon>
        <taxon>Rhabditoidea</taxon>
        <taxon>Rhabditidae</taxon>
        <taxon>Peloderinae</taxon>
        <taxon>Caenorhabditis</taxon>
    </lineage>
</organism>
<name>A0A8R1DKU1_CAEJA</name>